<feature type="transmembrane region" description="Helical" evidence="5">
    <location>
        <begin position="132"/>
        <end position="152"/>
    </location>
</feature>
<accession>A0ABD2Q4B2</accession>
<organism evidence="6 7">
    <name type="scientific">Cichlidogyrus casuarinus</name>
    <dbReference type="NCBI Taxonomy" id="1844966"/>
    <lineage>
        <taxon>Eukaryota</taxon>
        <taxon>Metazoa</taxon>
        <taxon>Spiralia</taxon>
        <taxon>Lophotrochozoa</taxon>
        <taxon>Platyhelminthes</taxon>
        <taxon>Monogenea</taxon>
        <taxon>Monopisthocotylea</taxon>
        <taxon>Dactylogyridea</taxon>
        <taxon>Ancyrocephalidae</taxon>
        <taxon>Cichlidogyrus</taxon>
    </lineage>
</organism>
<dbReference type="EMBL" id="JBJKFK010001468">
    <property type="protein sequence ID" value="KAL3313011.1"/>
    <property type="molecule type" value="Genomic_DNA"/>
</dbReference>
<gene>
    <name evidence="6" type="ORF">Ciccas_008391</name>
</gene>
<dbReference type="GO" id="GO:0006829">
    <property type="term" value="P:zinc ion transport"/>
    <property type="evidence" value="ECO:0007669"/>
    <property type="project" value="UniProtKB-ARBA"/>
</dbReference>
<feature type="transmembrane region" description="Helical" evidence="5">
    <location>
        <begin position="98"/>
        <end position="120"/>
    </location>
</feature>
<feature type="transmembrane region" description="Helical" evidence="5">
    <location>
        <begin position="197"/>
        <end position="224"/>
    </location>
</feature>
<keyword evidence="4 5" id="KW-0472">Membrane</keyword>
<evidence type="ECO:0000256" key="2">
    <source>
        <dbReference type="ARBA" id="ARBA00022692"/>
    </source>
</evidence>
<evidence type="ECO:0000256" key="3">
    <source>
        <dbReference type="ARBA" id="ARBA00022989"/>
    </source>
</evidence>
<dbReference type="Pfam" id="PF02535">
    <property type="entry name" value="Zip"/>
    <property type="match status" value="1"/>
</dbReference>
<feature type="transmembrane region" description="Helical" evidence="5">
    <location>
        <begin position="59"/>
        <end position="78"/>
    </location>
</feature>
<feature type="transmembrane region" description="Helical" evidence="5">
    <location>
        <begin position="164"/>
        <end position="185"/>
    </location>
</feature>
<feature type="transmembrane region" description="Helical" evidence="5">
    <location>
        <begin position="267"/>
        <end position="287"/>
    </location>
</feature>
<dbReference type="PANTHER" id="PTHR11040">
    <property type="entry name" value="ZINC/IRON TRANSPORTER"/>
    <property type="match status" value="1"/>
</dbReference>
<feature type="transmembrane region" description="Helical" evidence="5">
    <location>
        <begin position="236"/>
        <end position="255"/>
    </location>
</feature>
<keyword evidence="7" id="KW-1185">Reference proteome</keyword>
<sequence>MNSNEDSPREQFLKLILIAVLLLISSASCGLPILVIHHLLSRRRREENKEKRLPTLNKWMSRISCFAGGVFLTVGFMNLFPDVLKAFEEAELHSDYPFASLCILVGFFVILLVEQVVTVIRQRDSASDQQNMFKTFTLLLAISLNSLCKGFALGLQTPYNQTVLMFLTLSLHKVVIGLCIGINLAKLQINDSPRSKTIFVQVSSVLTLALATPIGILIGLGLLGVGDLLALHITKAILHGIACGTFIFSVFCEILRDEVRPESTDQLVKLAWAFLGFVSMAVFIYFLPA</sequence>
<comment type="subcellular location">
    <subcellularLocation>
        <location evidence="1">Membrane</location>
        <topology evidence="1">Multi-pass membrane protein</topology>
    </subcellularLocation>
</comment>
<dbReference type="Proteomes" id="UP001626550">
    <property type="component" value="Unassembled WGS sequence"/>
</dbReference>
<name>A0ABD2Q4B2_9PLAT</name>
<keyword evidence="3 5" id="KW-1133">Transmembrane helix</keyword>
<reference evidence="6 7" key="1">
    <citation type="submission" date="2024-11" db="EMBL/GenBank/DDBJ databases">
        <title>Adaptive evolution of stress response genes in parasites aligns with host niche diversity.</title>
        <authorList>
            <person name="Hahn C."/>
            <person name="Resl P."/>
        </authorList>
    </citation>
    <scope>NUCLEOTIDE SEQUENCE [LARGE SCALE GENOMIC DNA]</scope>
    <source>
        <strain evidence="6">EGGRZ-B1_66</strain>
        <tissue evidence="6">Body</tissue>
    </source>
</reference>
<evidence type="ECO:0000256" key="5">
    <source>
        <dbReference type="SAM" id="Phobius"/>
    </source>
</evidence>
<evidence type="ECO:0000313" key="6">
    <source>
        <dbReference type="EMBL" id="KAL3313011.1"/>
    </source>
</evidence>
<evidence type="ECO:0000256" key="1">
    <source>
        <dbReference type="ARBA" id="ARBA00004141"/>
    </source>
</evidence>
<proteinExistence type="predicted"/>
<keyword evidence="2 5" id="KW-0812">Transmembrane</keyword>
<comment type="caution">
    <text evidence="6">The sequence shown here is derived from an EMBL/GenBank/DDBJ whole genome shotgun (WGS) entry which is preliminary data.</text>
</comment>
<feature type="transmembrane region" description="Helical" evidence="5">
    <location>
        <begin position="12"/>
        <end position="39"/>
    </location>
</feature>
<evidence type="ECO:0000256" key="4">
    <source>
        <dbReference type="ARBA" id="ARBA00023136"/>
    </source>
</evidence>
<dbReference type="InterPro" id="IPR003689">
    <property type="entry name" value="ZIP"/>
</dbReference>
<evidence type="ECO:0000313" key="7">
    <source>
        <dbReference type="Proteomes" id="UP001626550"/>
    </source>
</evidence>
<protein>
    <submittedName>
        <fullName evidence="6">Uncharacterized protein</fullName>
    </submittedName>
</protein>
<dbReference type="AlphaFoldDB" id="A0ABD2Q4B2"/>
<dbReference type="GO" id="GO:0016020">
    <property type="term" value="C:membrane"/>
    <property type="evidence" value="ECO:0007669"/>
    <property type="project" value="UniProtKB-SubCell"/>
</dbReference>
<dbReference type="PANTHER" id="PTHR11040:SF140">
    <property type="entry name" value="ZRT (ZRT), IRT- (IRT-) LIKE PROTEIN TRANSPORTER"/>
    <property type="match status" value="1"/>
</dbReference>